<reference evidence="13" key="1">
    <citation type="submission" date="2020-11" db="EMBL/GenBank/DDBJ databases">
        <authorList>
            <person name="Tran Van P."/>
        </authorList>
    </citation>
    <scope>NUCLEOTIDE SEQUENCE</scope>
</reference>
<keyword evidence="14" id="KW-1185">Reference proteome</keyword>
<evidence type="ECO:0000256" key="5">
    <source>
        <dbReference type="ARBA" id="ARBA00022692"/>
    </source>
</evidence>
<proteinExistence type="inferred from homology"/>
<feature type="transmembrane region" description="Helical" evidence="12">
    <location>
        <begin position="126"/>
        <end position="147"/>
    </location>
</feature>
<dbReference type="PANTHER" id="PTHR42985:SF40">
    <property type="entry name" value="LD47995P-RELATED"/>
    <property type="match status" value="1"/>
</dbReference>
<evidence type="ECO:0000256" key="7">
    <source>
        <dbReference type="ARBA" id="ARBA00023053"/>
    </source>
</evidence>
<keyword evidence="9 12" id="KW-0472">Membrane</keyword>
<keyword evidence="5 12" id="KW-0812">Transmembrane</keyword>
<evidence type="ECO:0000256" key="11">
    <source>
        <dbReference type="RuleBase" id="RU362091"/>
    </source>
</evidence>
<dbReference type="Proteomes" id="UP000677054">
    <property type="component" value="Unassembled WGS sequence"/>
</dbReference>
<accession>A0A7R9A3Q1</accession>
<keyword evidence="7" id="KW-0915">Sodium</keyword>
<feature type="transmembrane region" description="Helical" evidence="12">
    <location>
        <begin position="12"/>
        <end position="30"/>
    </location>
</feature>
<keyword evidence="10" id="KW-0739">Sodium transport</keyword>
<evidence type="ECO:0000313" key="14">
    <source>
        <dbReference type="Proteomes" id="UP000677054"/>
    </source>
</evidence>
<dbReference type="Gene3D" id="1.20.1730.10">
    <property type="entry name" value="Sodium/glucose cotransporter"/>
    <property type="match status" value="2"/>
</dbReference>
<comment type="similarity">
    <text evidence="2 11">Belongs to the sodium:solute symporter (SSF) (TC 2.A.21) family.</text>
</comment>
<dbReference type="InterPro" id="IPR038377">
    <property type="entry name" value="Na/Glc_symporter_sf"/>
</dbReference>
<dbReference type="PANTHER" id="PTHR42985">
    <property type="entry name" value="SODIUM-COUPLED MONOCARBOXYLATE TRANSPORTER"/>
    <property type="match status" value="1"/>
</dbReference>
<comment type="subcellular location">
    <subcellularLocation>
        <location evidence="1">Cell membrane</location>
        <topology evidence="1">Multi-pass membrane protein</topology>
    </subcellularLocation>
</comment>
<evidence type="ECO:0000256" key="2">
    <source>
        <dbReference type="ARBA" id="ARBA00006434"/>
    </source>
</evidence>
<dbReference type="AlphaFoldDB" id="A0A7R9A3Q1"/>
<evidence type="ECO:0000256" key="1">
    <source>
        <dbReference type="ARBA" id="ARBA00004651"/>
    </source>
</evidence>
<evidence type="ECO:0000256" key="6">
    <source>
        <dbReference type="ARBA" id="ARBA00022989"/>
    </source>
</evidence>
<feature type="transmembrane region" description="Helical" evidence="12">
    <location>
        <begin position="272"/>
        <end position="290"/>
    </location>
</feature>
<keyword evidence="8" id="KW-0406">Ion transport</keyword>
<evidence type="ECO:0000256" key="4">
    <source>
        <dbReference type="ARBA" id="ARBA00022475"/>
    </source>
</evidence>
<feature type="transmembrane region" description="Helical" evidence="12">
    <location>
        <begin position="296"/>
        <end position="321"/>
    </location>
</feature>
<feature type="transmembrane region" description="Helical" evidence="12">
    <location>
        <begin position="333"/>
        <end position="352"/>
    </location>
</feature>
<name>A0A7R9A3Q1_9CRUS</name>
<evidence type="ECO:0000256" key="10">
    <source>
        <dbReference type="ARBA" id="ARBA00023201"/>
    </source>
</evidence>
<keyword evidence="4" id="KW-1003">Cell membrane</keyword>
<evidence type="ECO:0000256" key="3">
    <source>
        <dbReference type="ARBA" id="ARBA00022448"/>
    </source>
</evidence>
<evidence type="ECO:0000313" key="13">
    <source>
        <dbReference type="EMBL" id="CAD7242145.1"/>
    </source>
</evidence>
<dbReference type="EMBL" id="LR899740">
    <property type="protein sequence ID" value="CAD7242145.1"/>
    <property type="molecule type" value="Genomic_DNA"/>
</dbReference>
<gene>
    <name evidence="13" type="ORF">DSTB1V02_LOCUS2116</name>
</gene>
<evidence type="ECO:0000256" key="8">
    <source>
        <dbReference type="ARBA" id="ARBA00023065"/>
    </source>
</evidence>
<evidence type="ECO:0000256" key="12">
    <source>
        <dbReference type="SAM" id="Phobius"/>
    </source>
</evidence>
<evidence type="ECO:0000256" key="9">
    <source>
        <dbReference type="ARBA" id="ARBA00023136"/>
    </source>
</evidence>
<keyword evidence="6 12" id="KW-1133">Transmembrane helix</keyword>
<dbReference type="GO" id="GO:0015293">
    <property type="term" value="F:symporter activity"/>
    <property type="evidence" value="ECO:0007669"/>
    <property type="project" value="TreeGrafter"/>
</dbReference>
<evidence type="ECO:0008006" key="15">
    <source>
        <dbReference type="Google" id="ProtNLM"/>
    </source>
</evidence>
<dbReference type="GO" id="GO:0005886">
    <property type="term" value="C:plasma membrane"/>
    <property type="evidence" value="ECO:0007669"/>
    <property type="project" value="UniProtKB-SubCell"/>
</dbReference>
<dbReference type="GO" id="GO:0006814">
    <property type="term" value="P:sodium ion transport"/>
    <property type="evidence" value="ECO:0007669"/>
    <property type="project" value="UniProtKB-KW"/>
</dbReference>
<feature type="transmembrane region" description="Helical" evidence="12">
    <location>
        <begin position="398"/>
        <end position="419"/>
    </location>
</feature>
<dbReference type="OrthoDB" id="6132759at2759"/>
<dbReference type="InterPro" id="IPR051163">
    <property type="entry name" value="Sodium:Solute_Symporter_SSF"/>
</dbReference>
<sequence length="495" mass="53814">MEKKSLSVTDYALFVGSLLLALLIGVYQAWKGRKDTAKELVVASKGLSLTPITLSLVATYLSAVLLLGTPAEIYANGTEWWVQIIGYCIGIPLATVVFLPIFYPLKPTSIFEYFELRYRSKMVRTFASLLFVLQMTLYMGVALYAPVVAVSAVTTIPEWVAIVLAGTICTFYTAIGGIKAVVWTDVFQVCIMLGGMLVIIIYGTVLVGGIHEVWRINAEYQRITFFNFSGDVFERHTFWWLVSNTTVMWMLAHGANQASVQRYCSLPTKRQAQWYAALYGVIAISLALLAGRLGGVLQVCATVTSTIGAPILVLFLTSVLFPFVNKKGAVSGTLVALVVACWIGFGSFIVGVPRPKQLPSSVMGCAADLNITLVAFEEAGAAFQVEGSTVRSVFHISYLLYLHMGLISGTVVTIVISLLTGHSDSAFLDQFTCILSVFPLGDVECNARSGCNKEEEVPAGLVLEGCRKLFGCSPNRCDDVHHPLIRMLLTGLCTV</sequence>
<feature type="transmembrane region" description="Helical" evidence="12">
    <location>
        <begin position="238"/>
        <end position="260"/>
    </location>
</feature>
<dbReference type="PROSITE" id="PS50283">
    <property type="entry name" value="NA_SOLUT_SYMP_3"/>
    <property type="match status" value="1"/>
</dbReference>
<keyword evidence="3" id="KW-0813">Transport</keyword>
<feature type="transmembrane region" description="Helical" evidence="12">
    <location>
        <begin position="80"/>
        <end position="105"/>
    </location>
</feature>
<dbReference type="InterPro" id="IPR001734">
    <property type="entry name" value="Na/solute_symporter"/>
</dbReference>
<dbReference type="Pfam" id="PF00474">
    <property type="entry name" value="SSF"/>
    <property type="match status" value="1"/>
</dbReference>
<organism evidence="13">
    <name type="scientific">Darwinula stevensoni</name>
    <dbReference type="NCBI Taxonomy" id="69355"/>
    <lineage>
        <taxon>Eukaryota</taxon>
        <taxon>Metazoa</taxon>
        <taxon>Ecdysozoa</taxon>
        <taxon>Arthropoda</taxon>
        <taxon>Crustacea</taxon>
        <taxon>Oligostraca</taxon>
        <taxon>Ostracoda</taxon>
        <taxon>Podocopa</taxon>
        <taxon>Podocopida</taxon>
        <taxon>Darwinulocopina</taxon>
        <taxon>Darwinuloidea</taxon>
        <taxon>Darwinulidae</taxon>
        <taxon>Darwinula</taxon>
    </lineage>
</organism>
<protein>
    <recommendedName>
        <fullName evidence="15">Sodium-coupled monocarboxylate transporter 1</fullName>
    </recommendedName>
</protein>
<feature type="transmembrane region" description="Helical" evidence="12">
    <location>
        <begin position="42"/>
        <end position="68"/>
    </location>
</feature>
<feature type="transmembrane region" description="Helical" evidence="12">
    <location>
        <begin position="159"/>
        <end position="182"/>
    </location>
</feature>
<dbReference type="EMBL" id="CAJPEV010000223">
    <property type="protein sequence ID" value="CAG0882593.1"/>
    <property type="molecule type" value="Genomic_DNA"/>
</dbReference>
<feature type="transmembrane region" description="Helical" evidence="12">
    <location>
        <begin position="189"/>
        <end position="210"/>
    </location>
</feature>